<evidence type="ECO:0000259" key="4">
    <source>
        <dbReference type="Pfam" id="PF13193"/>
    </source>
</evidence>
<dbReference type="PROSITE" id="PS00455">
    <property type="entry name" value="AMP_BINDING"/>
    <property type="match status" value="1"/>
</dbReference>
<dbReference type="InterPro" id="IPR000873">
    <property type="entry name" value="AMP-dep_synth/lig_dom"/>
</dbReference>
<gene>
    <name evidence="5" type="ORF">COO09_12430</name>
</gene>
<dbReference type="InterPro" id="IPR020845">
    <property type="entry name" value="AMP-binding_CS"/>
</dbReference>
<reference evidence="5 6" key="1">
    <citation type="submission" date="2017-09" db="EMBL/GenBank/DDBJ databases">
        <title>The Catabolism of 3,6-Dichlorosalicylic acid is Initiated by the Cytochrome P450 Monooxygenase DsmABC in Rhizorhabdus dicambivorans Ndbn-20.</title>
        <authorList>
            <person name="Na L."/>
        </authorList>
    </citation>
    <scope>NUCLEOTIDE SEQUENCE [LARGE SCALE GENOMIC DNA]</scope>
    <source>
        <strain evidence="5 6">Ndbn-20m</strain>
    </source>
</reference>
<keyword evidence="2 5" id="KW-0436">Ligase</keyword>
<sequence length="528" mass="58022">MRGMDIPWLLDSWADRVPDKPFLIWEPFDGETKTWSYDRFRSRARSLAAGLAGRGIRQGDFVLLHLDNSPEFLISWFACAILGAIVVSTNTRSVARDLSYFAQHTGAVCAITQPAFACMVRDACPALGFVAVTDNDAGKPADPVPEAPMVRFADLFSDIAGCPERIVDPFADLGVQFTSGTTSRPKAVLWTHANGLWGGMISSGHMHLQHDDVALVFLPMFHTNAQSYSMLSTLWCGATLVLQPRFSASRFWEVSLKHKTTWLSTIPFTVKALEGIAVPRHHYRFWGTSVHMPDASRQFGIPTLGWWGMTETLSQGITCDAHHLGPALSIGRAAPEYAIAIRKPDGAIAGPGERGRLYVRGVRGVSLFKEYYGAPEATEKAFDADGWFDTGDVILVTDDGYLLFGDRDKDMLKVGGENVAASEIEAVILQSGLVEDCAVVGQPHYMLDEVPVAFVVPKEGPTDHLARRIIDYCGANLADFKVVSAVYMVDRLPRGLLEKISKTELRERLAPIMRDASASATCSQIRER</sequence>
<comment type="similarity">
    <text evidence="1">Belongs to the ATP-dependent AMP-binding enzyme family.</text>
</comment>
<name>A0A2A4FW88_9SPHN</name>
<keyword evidence="6" id="KW-1185">Reference proteome</keyword>
<dbReference type="Gene3D" id="3.30.300.30">
    <property type="match status" value="1"/>
</dbReference>
<evidence type="ECO:0000259" key="3">
    <source>
        <dbReference type="Pfam" id="PF00501"/>
    </source>
</evidence>
<evidence type="ECO:0000313" key="5">
    <source>
        <dbReference type="EMBL" id="PCE41956.1"/>
    </source>
</evidence>
<dbReference type="KEGG" id="rdi:CMV14_14670"/>
<dbReference type="GO" id="GO:0006631">
    <property type="term" value="P:fatty acid metabolic process"/>
    <property type="evidence" value="ECO:0007669"/>
    <property type="project" value="TreeGrafter"/>
</dbReference>
<dbReference type="AlphaFoldDB" id="A0A2A4FW88"/>
<dbReference type="InterPro" id="IPR025110">
    <property type="entry name" value="AMP-bd_C"/>
</dbReference>
<dbReference type="Proteomes" id="UP000218934">
    <property type="component" value="Unassembled WGS sequence"/>
</dbReference>
<evidence type="ECO:0000313" key="6">
    <source>
        <dbReference type="Proteomes" id="UP000218934"/>
    </source>
</evidence>
<accession>A0A2A4FW88</accession>
<organism evidence="5 6">
    <name type="scientific">Rhizorhabdus dicambivorans</name>
    <dbReference type="NCBI Taxonomy" id="1850238"/>
    <lineage>
        <taxon>Bacteria</taxon>
        <taxon>Pseudomonadati</taxon>
        <taxon>Pseudomonadota</taxon>
        <taxon>Alphaproteobacteria</taxon>
        <taxon>Sphingomonadales</taxon>
        <taxon>Sphingomonadaceae</taxon>
        <taxon>Rhizorhabdus</taxon>
    </lineage>
</organism>
<dbReference type="Gene3D" id="3.40.50.12780">
    <property type="entry name" value="N-terminal domain of ligase-like"/>
    <property type="match status" value="1"/>
</dbReference>
<feature type="domain" description="AMP-dependent synthetase/ligase" evidence="3">
    <location>
        <begin position="11"/>
        <end position="372"/>
    </location>
</feature>
<comment type="caution">
    <text evidence="5">The sequence shown here is derived from an EMBL/GenBank/DDBJ whole genome shotgun (WGS) entry which is preliminary data.</text>
</comment>
<protein>
    <submittedName>
        <fullName evidence="5">ATP-dependent acyl-CoA ligase</fullName>
    </submittedName>
</protein>
<dbReference type="PANTHER" id="PTHR43201">
    <property type="entry name" value="ACYL-COA SYNTHETASE"/>
    <property type="match status" value="1"/>
</dbReference>
<dbReference type="Pfam" id="PF13193">
    <property type="entry name" value="AMP-binding_C"/>
    <property type="match status" value="1"/>
</dbReference>
<dbReference type="InterPro" id="IPR045851">
    <property type="entry name" value="AMP-bd_C_sf"/>
</dbReference>
<evidence type="ECO:0000256" key="2">
    <source>
        <dbReference type="ARBA" id="ARBA00022598"/>
    </source>
</evidence>
<dbReference type="Pfam" id="PF00501">
    <property type="entry name" value="AMP-binding"/>
    <property type="match status" value="1"/>
</dbReference>
<dbReference type="PANTHER" id="PTHR43201:SF5">
    <property type="entry name" value="MEDIUM-CHAIN ACYL-COA LIGASE ACSF2, MITOCHONDRIAL"/>
    <property type="match status" value="1"/>
</dbReference>
<dbReference type="EMBL" id="NWUF01000011">
    <property type="protein sequence ID" value="PCE41956.1"/>
    <property type="molecule type" value="Genomic_DNA"/>
</dbReference>
<dbReference type="InterPro" id="IPR042099">
    <property type="entry name" value="ANL_N_sf"/>
</dbReference>
<proteinExistence type="inferred from homology"/>
<dbReference type="OrthoDB" id="7315605at2"/>
<dbReference type="SUPFAM" id="SSF56801">
    <property type="entry name" value="Acetyl-CoA synthetase-like"/>
    <property type="match status" value="1"/>
</dbReference>
<dbReference type="GO" id="GO:0031956">
    <property type="term" value="F:medium-chain fatty acid-CoA ligase activity"/>
    <property type="evidence" value="ECO:0007669"/>
    <property type="project" value="TreeGrafter"/>
</dbReference>
<feature type="domain" description="AMP-binding enzyme C-terminal" evidence="4">
    <location>
        <begin position="423"/>
        <end position="494"/>
    </location>
</feature>
<evidence type="ECO:0000256" key="1">
    <source>
        <dbReference type="ARBA" id="ARBA00006432"/>
    </source>
</evidence>